<dbReference type="RefSeq" id="WP_378195322.1">
    <property type="nucleotide sequence ID" value="NZ_JBHLZP010000015.1"/>
</dbReference>
<evidence type="ECO:0000313" key="2">
    <source>
        <dbReference type="EMBL" id="MFB9831372.1"/>
    </source>
</evidence>
<protein>
    <submittedName>
        <fullName evidence="2">Uncharacterized protein</fullName>
    </submittedName>
</protein>
<accession>A0ABV5Y8L0</accession>
<comment type="caution">
    <text evidence="2">The sequence shown here is derived from an EMBL/GenBank/DDBJ whole genome shotgun (WGS) entry which is preliminary data.</text>
</comment>
<evidence type="ECO:0000256" key="1">
    <source>
        <dbReference type="SAM" id="MobiDB-lite"/>
    </source>
</evidence>
<feature type="compositionally biased region" description="Basic and acidic residues" evidence="1">
    <location>
        <begin position="13"/>
        <end position="31"/>
    </location>
</feature>
<keyword evidence="3" id="KW-1185">Reference proteome</keyword>
<proteinExistence type="predicted"/>
<organism evidence="2 3">
    <name type="scientific">Actinoallomurus acaciae</name>
    <dbReference type="NCBI Taxonomy" id="502577"/>
    <lineage>
        <taxon>Bacteria</taxon>
        <taxon>Bacillati</taxon>
        <taxon>Actinomycetota</taxon>
        <taxon>Actinomycetes</taxon>
        <taxon>Streptosporangiales</taxon>
        <taxon>Thermomonosporaceae</taxon>
        <taxon>Actinoallomurus</taxon>
    </lineage>
</organism>
<dbReference type="EMBL" id="JBHLZP010000015">
    <property type="protein sequence ID" value="MFB9831372.1"/>
    <property type="molecule type" value="Genomic_DNA"/>
</dbReference>
<evidence type="ECO:0000313" key="3">
    <source>
        <dbReference type="Proteomes" id="UP001589627"/>
    </source>
</evidence>
<sequence length="131" mass="13599">MTSAENLVSGGERSGDLPDRARLNRATRGDDPVAGIGRLLVDAGDSDVDLAALQAEFWLYAMRDPERTGAAGTKAPRRGGAAMGGTRWSECATTSPPWPQGLLRRRSAVRAGTMAAGIAAGGFGSAGDERR</sequence>
<feature type="region of interest" description="Disordered" evidence="1">
    <location>
        <begin position="1"/>
        <end position="34"/>
    </location>
</feature>
<reference evidence="2 3" key="1">
    <citation type="submission" date="2024-09" db="EMBL/GenBank/DDBJ databases">
        <authorList>
            <person name="Sun Q."/>
            <person name="Mori K."/>
        </authorList>
    </citation>
    <scope>NUCLEOTIDE SEQUENCE [LARGE SCALE GENOMIC DNA]</scope>
    <source>
        <strain evidence="2 3">TBRC 0563</strain>
    </source>
</reference>
<dbReference type="Proteomes" id="UP001589627">
    <property type="component" value="Unassembled WGS sequence"/>
</dbReference>
<name>A0ABV5Y8L0_9ACTN</name>
<feature type="region of interest" description="Disordered" evidence="1">
    <location>
        <begin position="68"/>
        <end position="100"/>
    </location>
</feature>
<gene>
    <name evidence="2" type="ORF">ACFFNX_04130</name>
</gene>